<evidence type="ECO:0000259" key="2">
    <source>
        <dbReference type="Pfam" id="PF04892"/>
    </source>
</evidence>
<keyword evidence="1" id="KW-0812">Transmembrane</keyword>
<protein>
    <recommendedName>
        <fullName evidence="2">VanZ-like domain-containing protein</fullName>
    </recommendedName>
</protein>
<feature type="transmembrane region" description="Helical" evidence="1">
    <location>
        <begin position="12"/>
        <end position="32"/>
    </location>
</feature>
<dbReference type="Proteomes" id="UP000533269">
    <property type="component" value="Unassembled WGS sequence"/>
</dbReference>
<keyword evidence="1" id="KW-0472">Membrane</keyword>
<evidence type="ECO:0000256" key="1">
    <source>
        <dbReference type="SAM" id="Phobius"/>
    </source>
</evidence>
<dbReference type="InterPro" id="IPR006976">
    <property type="entry name" value="VanZ-like"/>
</dbReference>
<feature type="transmembrane region" description="Helical" evidence="1">
    <location>
        <begin position="39"/>
        <end position="57"/>
    </location>
</feature>
<gene>
    <name evidence="3" type="ORF">FHR75_003609</name>
</gene>
<evidence type="ECO:0000313" key="3">
    <source>
        <dbReference type="EMBL" id="MBB2902773.1"/>
    </source>
</evidence>
<feature type="transmembrane region" description="Helical" evidence="1">
    <location>
        <begin position="136"/>
        <end position="157"/>
    </location>
</feature>
<feature type="domain" description="VanZ-like" evidence="2">
    <location>
        <begin position="80"/>
        <end position="149"/>
    </location>
</feature>
<accession>A0A7W4TQE7</accession>
<proteinExistence type="predicted"/>
<dbReference type="EMBL" id="JACHVY010000004">
    <property type="protein sequence ID" value="MBB2902773.1"/>
    <property type="molecule type" value="Genomic_DNA"/>
</dbReference>
<sequence length="163" mass="16485">MGRVPTLLVEHAGLVPAALLLVVLGCAGAGWVARARPRALRWLTGLALVPVLGLTLAPDDRGRVHARCEVAFALPSPGGVELLANVALFVPVAVFAVLLLRRPLPVVAAGSLLSAGIEGVQALATGLGRSCTTNDWAMNTLGAVLGAVAGVAVLRVGRVAPEG</sequence>
<feature type="transmembrane region" description="Helical" evidence="1">
    <location>
        <begin position="82"/>
        <end position="100"/>
    </location>
</feature>
<comment type="caution">
    <text evidence="3">The sequence shown here is derived from an EMBL/GenBank/DDBJ whole genome shotgun (WGS) entry which is preliminary data.</text>
</comment>
<evidence type="ECO:0000313" key="4">
    <source>
        <dbReference type="Proteomes" id="UP000533269"/>
    </source>
</evidence>
<dbReference type="Pfam" id="PF04892">
    <property type="entry name" value="VanZ"/>
    <property type="match status" value="1"/>
</dbReference>
<keyword evidence="1" id="KW-1133">Transmembrane helix</keyword>
<organism evidence="3 4">
    <name type="scientific">Kineococcus radiotolerans</name>
    <dbReference type="NCBI Taxonomy" id="131568"/>
    <lineage>
        <taxon>Bacteria</taxon>
        <taxon>Bacillati</taxon>
        <taxon>Actinomycetota</taxon>
        <taxon>Actinomycetes</taxon>
        <taxon>Kineosporiales</taxon>
        <taxon>Kineosporiaceae</taxon>
        <taxon>Kineococcus</taxon>
    </lineage>
</organism>
<reference evidence="3 4" key="2">
    <citation type="submission" date="2020-08" db="EMBL/GenBank/DDBJ databases">
        <authorList>
            <person name="Partida-Martinez L."/>
            <person name="Huntemann M."/>
            <person name="Clum A."/>
            <person name="Wang J."/>
            <person name="Palaniappan K."/>
            <person name="Ritter S."/>
            <person name="Chen I.-M."/>
            <person name="Stamatis D."/>
            <person name="Reddy T."/>
            <person name="O'Malley R."/>
            <person name="Daum C."/>
            <person name="Shapiro N."/>
            <person name="Ivanova N."/>
            <person name="Kyrpides N."/>
            <person name="Woyke T."/>
        </authorList>
    </citation>
    <scope>NUCLEOTIDE SEQUENCE [LARGE SCALE GENOMIC DNA]</scope>
    <source>
        <strain evidence="3 4">AS2.23</strain>
    </source>
</reference>
<name>A0A7W4TQE7_KINRA</name>
<dbReference type="PROSITE" id="PS51257">
    <property type="entry name" value="PROKAR_LIPOPROTEIN"/>
    <property type="match status" value="1"/>
</dbReference>
<reference evidence="3 4" key="1">
    <citation type="submission" date="2020-08" db="EMBL/GenBank/DDBJ databases">
        <title>The Agave Microbiome: Exploring the role of microbial communities in plant adaptations to desert environments.</title>
        <authorList>
            <person name="Partida-Martinez L.P."/>
        </authorList>
    </citation>
    <scope>NUCLEOTIDE SEQUENCE [LARGE SCALE GENOMIC DNA]</scope>
    <source>
        <strain evidence="3 4">AS2.23</strain>
    </source>
</reference>
<dbReference type="RefSeq" id="WP_183392490.1">
    <property type="nucleotide sequence ID" value="NZ_JACHVY010000004.1"/>
</dbReference>
<feature type="transmembrane region" description="Helical" evidence="1">
    <location>
        <begin position="107"/>
        <end position="124"/>
    </location>
</feature>
<dbReference type="AlphaFoldDB" id="A0A7W4TQE7"/>